<reference evidence="3 4" key="1">
    <citation type="submission" date="2023-04" db="EMBL/GenBank/DDBJ databases">
        <title>Forest soil microbial communities from Buena Vista Peninsula, Colon Province, Panama.</title>
        <authorList>
            <person name="Bouskill N."/>
        </authorList>
    </citation>
    <scope>NUCLEOTIDE SEQUENCE [LARGE SCALE GENOMIC DNA]</scope>
    <source>
        <strain evidence="3 4">CFH S0262</strain>
    </source>
</reference>
<gene>
    <name evidence="3" type="ORF">M2280_004801</name>
</gene>
<dbReference type="Pfam" id="PF05305">
    <property type="entry name" value="DUF732"/>
    <property type="match status" value="1"/>
</dbReference>
<dbReference type="EMBL" id="JARXVC010000014">
    <property type="protein sequence ID" value="MDH6283553.1"/>
    <property type="molecule type" value="Genomic_DNA"/>
</dbReference>
<evidence type="ECO:0000259" key="2">
    <source>
        <dbReference type="Pfam" id="PF05305"/>
    </source>
</evidence>
<evidence type="ECO:0000313" key="4">
    <source>
        <dbReference type="Proteomes" id="UP001160334"/>
    </source>
</evidence>
<feature type="domain" description="DUF732" evidence="2">
    <location>
        <begin position="282"/>
        <end position="344"/>
    </location>
</feature>
<proteinExistence type="predicted"/>
<name>A0ABT6MGX6_9NOCA</name>
<evidence type="ECO:0000313" key="3">
    <source>
        <dbReference type="EMBL" id="MDH6283553.1"/>
    </source>
</evidence>
<keyword evidence="4" id="KW-1185">Reference proteome</keyword>
<dbReference type="InterPro" id="IPR007969">
    <property type="entry name" value="DUF732"/>
</dbReference>
<accession>A0ABT6MGX6</accession>
<sequence length="356" mass="37109">QIIRGVAHTNQDSVQATRLRGDFGGMSSWVKPCLPRTSVLRARLVGLASKLPTEDGTVGAHPRLGRLPMLGGGPEPAATRHTNAFCRAFPPSRTRCHQAHRGLTFDQRTPSPLGTRPAHRQSPPAGGPPNSYALTVERSDVERFGRVKFVGFSDNSPCSLLVSLVLQAVKRGGDMARGMTIRRGAVGATVVAAALVLSSCSSETNCDAAVAAALAAASSGTTAAPTSTTTWRPPATQSSTLPPLTTVTPPAVTTIQQPVATAPPVQLTTDPSLYGDRVLSALVDHPDVSAMSGEQQRQVAHQVCADFDAGADVEVIRSGLIEVGLPRSAASQVIKAAVTLYCSDYMPEAFGYAGGN</sequence>
<organism evidence="3 4">
    <name type="scientific">Prescottella agglutinans</name>
    <dbReference type="NCBI Taxonomy" id="1644129"/>
    <lineage>
        <taxon>Bacteria</taxon>
        <taxon>Bacillati</taxon>
        <taxon>Actinomycetota</taxon>
        <taxon>Actinomycetes</taxon>
        <taxon>Mycobacteriales</taxon>
        <taxon>Nocardiaceae</taxon>
        <taxon>Prescottella</taxon>
    </lineage>
</organism>
<protein>
    <recommendedName>
        <fullName evidence="2">DUF732 domain-containing protein</fullName>
    </recommendedName>
</protein>
<comment type="caution">
    <text evidence="3">The sequence shown here is derived from an EMBL/GenBank/DDBJ whole genome shotgun (WGS) entry which is preliminary data.</text>
</comment>
<feature type="region of interest" description="Disordered" evidence="1">
    <location>
        <begin position="103"/>
        <end position="132"/>
    </location>
</feature>
<dbReference type="Proteomes" id="UP001160334">
    <property type="component" value="Unassembled WGS sequence"/>
</dbReference>
<feature type="region of interest" description="Disordered" evidence="1">
    <location>
        <begin position="219"/>
        <end position="244"/>
    </location>
</feature>
<evidence type="ECO:0000256" key="1">
    <source>
        <dbReference type="SAM" id="MobiDB-lite"/>
    </source>
</evidence>
<feature type="non-terminal residue" evidence="3">
    <location>
        <position position="1"/>
    </location>
</feature>